<dbReference type="SMART" id="SM00382">
    <property type="entry name" value="AAA"/>
    <property type="match status" value="1"/>
</dbReference>
<evidence type="ECO:0000256" key="1">
    <source>
        <dbReference type="ARBA" id="ARBA00022448"/>
    </source>
</evidence>
<evidence type="ECO:0000256" key="2">
    <source>
        <dbReference type="ARBA" id="ARBA00022741"/>
    </source>
</evidence>
<keyword evidence="9" id="KW-1185">Reference proteome</keyword>
<dbReference type="Proteomes" id="UP001501525">
    <property type="component" value="Unassembled WGS sequence"/>
</dbReference>
<keyword evidence="1" id="KW-0813">Transport</keyword>
<dbReference type="PANTHER" id="PTHR43499">
    <property type="entry name" value="ABC TRANSPORTER I FAMILY MEMBER 1"/>
    <property type="match status" value="1"/>
</dbReference>
<dbReference type="NCBIfam" id="TIGR01189">
    <property type="entry name" value="ccmA"/>
    <property type="match status" value="1"/>
</dbReference>
<proteinExistence type="predicted"/>
<gene>
    <name evidence="8" type="primary">ccmA</name>
    <name evidence="8" type="ORF">GCM10023260_06540</name>
</gene>
<keyword evidence="4 8" id="KW-0067">ATP-binding</keyword>
<accession>A0ABP9MLY2</accession>
<protein>
    <submittedName>
        <fullName evidence="8">Heme ABC exporter ATP-binding protein CcmA</fullName>
    </submittedName>
</protein>
<dbReference type="InterPro" id="IPR003593">
    <property type="entry name" value="AAA+_ATPase"/>
</dbReference>
<dbReference type="EMBL" id="BAABIY010000012">
    <property type="protein sequence ID" value="GAA5097027.1"/>
    <property type="molecule type" value="Genomic_DNA"/>
</dbReference>
<dbReference type="RefSeq" id="WP_345096548.1">
    <property type="nucleotide sequence ID" value="NZ_BAABIY010000012.1"/>
</dbReference>
<evidence type="ECO:0000313" key="8">
    <source>
        <dbReference type="EMBL" id="GAA5097027.1"/>
    </source>
</evidence>
<evidence type="ECO:0000256" key="4">
    <source>
        <dbReference type="ARBA" id="ARBA00022840"/>
    </source>
</evidence>
<dbReference type="Gene3D" id="3.40.50.300">
    <property type="entry name" value="P-loop containing nucleotide triphosphate hydrolases"/>
    <property type="match status" value="1"/>
</dbReference>
<evidence type="ECO:0000313" key="9">
    <source>
        <dbReference type="Proteomes" id="UP001501525"/>
    </source>
</evidence>
<evidence type="ECO:0000256" key="5">
    <source>
        <dbReference type="ARBA" id="ARBA00022967"/>
    </source>
</evidence>
<dbReference type="PROSITE" id="PS50893">
    <property type="entry name" value="ABC_TRANSPORTER_2"/>
    <property type="match status" value="1"/>
</dbReference>
<evidence type="ECO:0000259" key="7">
    <source>
        <dbReference type="PROSITE" id="PS50893"/>
    </source>
</evidence>
<name>A0ABP9MLY2_9HYPH</name>
<keyword evidence="6" id="KW-0472">Membrane</keyword>
<dbReference type="SUPFAM" id="SSF52540">
    <property type="entry name" value="P-loop containing nucleoside triphosphate hydrolases"/>
    <property type="match status" value="1"/>
</dbReference>
<dbReference type="PANTHER" id="PTHR43499:SF1">
    <property type="entry name" value="ABC TRANSPORTER I FAMILY MEMBER 1"/>
    <property type="match status" value="1"/>
</dbReference>
<dbReference type="InterPro" id="IPR027417">
    <property type="entry name" value="P-loop_NTPase"/>
</dbReference>
<dbReference type="Pfam" id="PF00005">
    <property type="entry name" value="ABC_tran"/>
    <property type="match status" value="1"/>
</dbReference>
<feature type="domain" description="ABC transporter" evidence="7">
    <location>
        <begin position="3"/>
        <end position="216"/>
    </location>
</feature>
<sequence length="216" mass="24162">MVLSGTNLATYRNEEILFQGLSFCLLPQQLMTITGPNGIGKSTLLRIIVGLLKATEGNVILKDQEQTYPVATACHYLGPQNAMKPFLSVIDNLQFWSAFYGQYLRYPREALADIGLSDLEHLPFNVLSTGQKRRVAIARLLLSYRPIWILDEPLSGVDSHAQTLLSHIFQRHLNQGGMIIAATHNSLGIPENHTIALEKFLPPYKTRENYESTVLA</sequence>
<dbReference type="InterPro" id="IPR005895">
    <property type="entry name" value="ABC_transptr_haem_export_CcmA"/>
</dbReference>
<keyword evidence="2" id="KW-0547">Nucleotide-binding</keyword>
<dbReference type="InterPro" id="IPR003439">
    <property type="entry name" value="ABC_transporter-like_ATP-bd"/>
</dbReference>
<evidence type="ECO:0000256" key="6">
    <source>
        <dbReference type="ARBA" id="ARBA00023136"/>
    </source>
</evidence>
<evidence type="ECO:0000256" key="3">
    <source>
        <dbReference type="ARBA" id="ARBA00022748"/>
    </source>
</evidence>
<comment type="caution">
    <text evidence="8">The sequence shown here is derived from an EMBL/GenBank/DDBJ whole genome shotgun (WGS) entry which is preliminary data.</text>
</comment>
<keyword evidence="3" id="KW-0201">Cytochrome c-type biogenesis</keyword>
<dbReference type="GO" id="GO:0005524">
    <property type="term" value="F:ATP binding"/>
    <property type="evidence" value="ECO:0007669"/>
    <property type="project" value="UniProtKB-KW"/>
</dbReference>
<keyword evidence="5" id="KW-1278">Translocase</keyword>
<reference evidence="9" key="1">
    <citation type="journal article" date="2019" name="Int. J. Syst. Evol. Microbiol.">
        <title>The Global Catalogue of Microorganisms (GCM) 10K type strain sequencing project: providing services to taxonomists for standard genome sequencing and annotation.</title>
        <authorList>
            <consortium name="The Broad Institute Genomics Platform"/>
            <consortium name="The Broad Institute Genome Sequencing Center for Infectious Disease"/>
            <person name="Wu L."/>
            <person name="Ma J."/>
        </authorList>
    </citation>
    <scope>NUCLEOTIDE SEQUENCE [LARGE SCALE GENOMIC DNA]</scope>
    <source>
        <strain evidence="9">JCM 17706</strain>
    </source>
</reference>
<organism evidence="8 9">
    <name type="scientific">Bartonella acomydis</name>
    <dbReference type="NCBI Taxonomy" id="686234"/>
    <lineage>
        <taxon>Bacteria</taxon>
        <taxon>Pseudomonadati</taxon>
        <taxon>Pseudomonadota</taxon>
        <taxon>Alphaproteobacteria</taxon>
        <taxon>Hyphomicrobiales</taxon>
        <taxon>Bartonellaceae</taxon>
        <taxon>Bartonella</taxon>
    </lineage>
</organism>